<evidence type="ECO:0000313" key="7">
    <source>
        <dbReference type="Proteomes" id="UP000507245"/>
    </source>
</evidence>
<evidence type="ECO:0000256" key="1">
    <source>
        <dbReference type="ARBA" id="ARBA00004123"/>
    </source>
</evidence>
<evidence type="ECO:0000256" key="2">
    <source>
        <dbReference type="ARBA" id="ARBA00023015"/>
    </source>
</evidence>
<proteinExistence type="inferred from homology"/>
<dbReference type="Pfam" id="PF03514">
    <property type="entry name" value="GRAS"/>
    <property type="match status" value="1"/>
</dbReference>
<reference evidence="7" key="1">
    <citation type="journal article" date="2020" name="Genome Biol.">
        <title>Gamete binning: chromosome-level and haplotype-resolved genome assembly enabled by high-throughput single-cell sequencing of gamete genomes.</title>
        <authorList>
            <person name="Campoy J.A."/>
            <person name="Sun H."/>
            <person name="Goel M."/>
            <person name="Jiao W.-B."/>
            <person name="Folz-Donahue K."/>
            <person name="Wang N."/>
            <person name="Rubio M."/>
            <person name="Liu C."/>
            <person name="Kukat C."/>
            <person name="Ruiz D."/>
            <person name="Huettel B."/>
            <person name="Schneeberger K."/>
        </authorList>
    </citation>
    <scope>NUCLEOTIDE SEQUENCE [LARGE SCALE GENOMIC DNA]</scope>
    <source>
        <strain evidence="7">cv. Rojo Pasion</strain>
    </source>
</reference>
<protein>
    <submittedName>
        <fullName evidence="6">Uncharacterized protein</fullName>
    </submittedName>
</protein>
<accession>A0A6J5X642</accession>
<evidence type="ECO:0000256" key="3">
    <source>
        <dbReference type="ARBA" id="ARBA00023163"/>
    </source>
</evidence>
<keyword evidence="3" id="KW-0804">Transcription</keyword>
<dbReference type="EMBL" id="CAEKKB010000004">
    <property type="protein sequence ID" value="CAB4307362.1"/>
    <property type="molecule type" value="Genomic_DNA"/>
</dbReference>
<evidence type="ECO:0000256" key="4">
    <source>
        <dbReference type="ARBA" id="ARBA00023242"/>
    </source>
</evidence>
<name>A0A6J5X642_PRUAR</name>
<feature type="short sequence motif" description="LxCxE motif" evidence="5">
    <location>
        <begin position="159"/>
        <end position="163"/>
    </location>
</feature>
<dbReference type="AlphaFoldDB" id="A0A6J5X642"/>
<comment type="caution">
    <text evidence="5">Lacks conserved residue(s) required for the propagation of feature annotation.</text>
</comment>
<dbReference type="PANTHER" id="PTHR31636">
    <property type="entry name" value="OSJNBA0084A10.13 PROTEIN-RELATED"/>
    <property type="match status" value="1"/>
</dbReference>
<feature type="region of interest" description="SAW" evidence="5">
    <location>
        <begin position="452"/>
        <end position="525"/>
    </location>
</feature>
<evidence type="ECO:0000313" key="6">
    <source>
        <dbReference type="EMBL" id="CAB4307362.1"/>
    </source>
</evidence>
<keyword evidence="2" id="KW-0805">Transcription regulation</keyword>
<keyword evidence="4" id="KW-0539">Nucleus</keyword>
<dbReference type="GO" id="GO:0005634">
    <property type="term" value="C:nucleus"/>
    <property type="evidence" value="ECO:0007669"/>
    <property type="project" value="UniProtKB-SubCell"/>
</dbReference>
<comment type="similarity">
    <text evidence="5">Belongs to the GRAS family.</text>
</comment>
<dbReference type="Proteomes" id="UP000507245">
    <property type="component" value="Unassembled WGS sequence"/>
</dbReference>
<evidence type="ECO:0000256" key="5">
    <source>
        <dbReference type="PROSITE-ProRule" id="PRU01191"/>
    </source>
</evidence>
<feature type="region of interest" description="PFYRE" evidence="5">
    <location>
        <begin position="358"/>
        <end position="449"/>
    </location>
</feature>
<comment type="subcellular location">
    <subcellularLocation>
        <location evidence="1">Nucleus</location>
    </subcellularLocation>
</comment>
<dbReference type="OrthoDB" id="743731at2759"/>
<dbReference type="InterPro" id="IPR005202">
    <property type="entry name" value="TF_GRAS"/>
</dbReference>
<feature type="short sequence motif" description="VHIID" evidence="5">
    <location>
        <begin position="268"/>
        <end position="272"/>
    </location>
</feature>
<keyword evidence="7" id="KW-1185">Reference proteome</keyword>
<gene>
    <name evidence="6" type="ORF">ORAREDHAP_LOCUS25982</name>
</gene>
<dbReference type="PROSITE" id="PS50985">
    <property type="entry name" value="GRAS"/>
    <property type="match status" value="1"/>
</dbReference>
<sequence length="560" mass="62921">MEDFNGWLSFPLHESLNHDLAIRRFCPARVEQEQGGEWEEILNEIEFSSPSETTSPPCLPASEVDDFVDSFINMDHCRDDDIQSLEKPQSFDYYDQDGMETFSMVDDMYGNVLMMMEGDDTEMGGLAEDFGVEETNMVPSVEEVSHGVDQGLHLVHMLLACAEAVGCRDTKLAESLLSQIWASVSPWGDSLQRVSSCFAMGLRSRLSLLHNVNINGTFNNDTMDVSLTSREEKLEAFQLLNQTTPYIAFGFMVANEAICQAAQGKENLHIIDLGMEHTLQWPSLIRTLASRPEGPPKKLRITGLVEDHNVFELEAGMKALVEEASSLGIPTEFNMISEPVKPSLLTRENLDLREGEALFVNSIMHLHKYVKESRGSLKAILQALKKLGPTVLTLVEQDANHNGPFFLGRFLESLHFYSAIFDSLEASLPRNSPQRMKIERQHFANEIRNIVAFEGLNRIERHERADQWRRQLGRAGFQVMGLKCTSQARMMLSVYGCDGYTLASEKGCLLLGWKGRPHNAGFCMASAQCFFLLASSMISFVDVAADLVKPWQSFYFIIGK</sequence>
<organism evidence="6 7">
    <name type="scientific">Prunus armeniaca</name>
    <name type="common">Apricot</name>
    <name type="synonym">Armeniaca vulgaris</name>
    <dbReference type="NCBI Taxonomy" id="36596"/>
    <lineage>
        <taxon>Eukaryota</taxon>
        <taxon>Viridiplantae</taxon>
        <taxon>Streptophyta</taxon>
        <taxon>Embryophyta</taxon>
        <taxon>Tracheophyta</taxon>
        <taxon>Spermatophyta</taxon>
        <taxon>Magnoliopsida</taxon>
        <taxon>eudicotyledons</taxon>
        <taxon>Gunneridae</taxon>
        <taxon>Pentapetalae</taxon>
        <taxon>rosids</taxon>
        <taxon>fabids</taxon>
        <taxon>Rosales</taxon>
        <taxon>Rosaceae</taxon>
        <taxon>Amygdaloideae</taxon>
        <taxon>Amygdaleae</taxon>
        <taxon>Prunus</taxon>
    </lineage>
</organism>